<evidence type="ECO:0000313" key="3">
    <source>
        <dbReference type="EMBL" id="MCI2283344.1"/>
    </source>
</evidence>
<comment type="caution">
    <text evidence="3">The sequence shown here is derived from an EMBL/GenBank/DDBJ whole genome shotgun (WGS) entry which is preliminary data.</text>
</comment>
<dbReference type="EMBL" id="JAKKSL010000001">
    <property type="protein sequence ID" value="MCI2283344.1"/>
    <property type="molecule type" value="Genomic_DNA"/>
</dbReference>
<dbReference type="Pfam" id="PF00534">
    <property type="entry name" value="Glycos_transf_1"/>
    <property type="match status" value="1"/>
</dbReference>
<reference evidence="3" key="1">
    <citation type="submission" date="2022-01" db="EMBL/GenBank/DDBJ databases">
        <title>Colwellia maritima, isolated from seawater.</title>
        <authorList>
            <person name="Kristyanto S."/>
            <person name="Jung J."/>
            <person name="Jeon C.O."/>
        </authorList>
    </citation>
    <scope>NUCLEOTIDE SEQUENCE</scope>
    <source>
        <strain evidence="3">MSW7</strain>
    </source>
</reference>
<gene>
    <name evidence="3" type="ORF">L3081_07940</name>
</gene>
<dbReference type="Proteomes" id="UP001139646">
    <property type="component" value="Unassembled WGS sequence"/>
</dbReference>
<dbReference type="PANTHER" id="PTHR12526">
    <property type="entry name" value="GLYCOSYLTRANSFERASE"/>
    <property type="match status" value="1"/>
</dbReference>
<feature type="domain" description="Glycosyltransferase subfamily 4-like N-terminal" evidence="2">
    <location>
        <begin position="20"/>
        <end position="153"/>
    </location>
</feature>
<evidence type="ECO:0000313" key="4">
    <source>
        <dbReference type="Proteomes" id="UP001139646"/>
    </source>
</evidence>
<protein>
    <submittedName>
        <fullName evidence="3">Glycosyltransferase family 4 protein</fullName>
    </submittedName>
</protein>
<feature type="domain" description="Glycosyl transferase family 1" evidence="1">
    <location>
        <begin position="186"/>
        <end position="348"/>
    </location>
</feature>
<dbReference type="InterPro" id="IPR028098">
    <property type="entry name" value="Glyco_trans_4-like_N"/>
</dbReference>
<sequence>MRVLIIGAYPNSIVGFRGQLIKKFVDSGHQVLVMTAAAEQGVIDEVQSLGAEFKSYDVQRNGINPFADIKTFWQLVKAIRKFKPDKILAYTIKPVIWGGLAVKLVSKADFYALITGLGYAFTRGSFLRNVVNTAVQFLYRFALLSAKGVIFQNEDNRSVFIEKKIVPQFKTYRVYGSGVNLTEYAQVALPKHETTFLLIARLLGDKGIREYIAAARRVKEQYPKIIFQLLGPEDSSPDRIPFSEIKAAEQAGIIQYLGETDNVLPYLQKCHIYTLPSYHEGLPRTVLEAMAVGRPILTTNACGCRDTVIDNENGFLVPVKDEVALANKMVWFIENSSAWSSMAHAGRKYAMQFFDVEQVNNELFAIMKIK</sequence>
<proteinExistence type="predicted"/>
<dbReference type="PANTHER" id="PTHR12526:SF638">
    <property type="entry name" value="SPORE COAT PROTEIN SA"/>
    <property type="match status" value="1"/>
</dbReference>
<organism evidence="3 4">
    <name type="scientific">Colwellia maritima</name>
    <dbReference type="NCBI Taxonomy" id="2912588"/>
    <lineage>
        <taxon>Bacteria</taxon>
        <taxon>Pseudomonadati</taxon>
        <taxon>Pseudomonadota</taxon>
        <taxon>Gammaproteobacteria</taxon>
        <taxon>Alteromonadales</taxon>
        <taxon>Colwelliaceae</taxon>
        <taxon>Colwellia</taxon>
    </lineage>
</organism>
<evidence type="ECO:0000259" key="1">
    <source>
        <dbReference type="Pfam" id="PF00534"/>
    </source>
</evidence>
<name>A0ABS9WZK5_9GAMM</name>
<dbReference type="RefSeq" id="WP_242284732.1">
    <property type="nucleotide sequence ID" value="NZ_JAKKSL010000001.1"/>
</dbReference>
<dbReference type="SUPFAM" id="SSF53756">
    <property type="entry name" value="UDP-Glycosyltransferase/glycogen phosphorylase"/>
    <property type="match status" value="1"/>
</dbReference>
<dbReference type="Pfam" id="PF13477">
    <property type="entry name" value="Glyco_trans_4_2"/>
    <property type="match status" value="1"/>
</dbReference>
<keyword evidence="4" id="KW-1185">Reference proteome</keyword>
<dbReference type="InterPro" id="IPR001296">
    <property type="entry name" value="Glyco_trans_1"/>
</dbReference>
<dbReference type="CDD" id="cd03808">
    <property type="entry name" value="GT4_CapM-like"/>
    <property type="match status" value="1"/>
</dbReference>
<dbReference type="Gene3D" id="3.40.50.2000">
    <property type="entry name" value="Glycogen Phosphorylase B"/>
    <property type="match status" value="2"/>
</dbReference>
<evidence type="ECO:0000259" key="2">
    <source>
        <dbReference type="Pfam" id="PF13477"/>
    </source>
</evidence>
<accession>A0ABS9WZK5</accession>